<organism evidence="1 2">
    <name type="scientific">Pseudomonas donghuensis</name>
    <dbReference type="NCBI Taxonomy" id="1163398"/>
    <lineage>
        <taxon>Bacteria</taxon>
        <taxon>Pseudomonadati</taxon>
        <taxon>Pseudomonadota</taxon>
        <taxon>Gammaproteobacteria</taxon>
        <taxon>Pseudomonadales</taxon>
        <taxon>Pseudomonadaceae</taxon>
        <taxon>Pseudomonas</taxon>
    </lineage>
</organism>
<dbReference type="RefSeq" id="WP_036994603.1">
    <property type="nucleotide sequence ID" value="NZ_CATKPL010000012.1"/>
</dbReference>
<sequence>MSKIAEERFSNRDASPVTEIFTLFNQNNIRITLELPTAVQINLNQHVGYTCAPVLHNDNAIFPIDSAEFSVTLSDVKSDGGSRNVIANVVWWDPIRMKAKPAITFTCAPVSAGQSIQCTPSDKGYTQMRWGTTVSNGEGKQKLENSLDQLKISYSPGNPSSETVDGPDITIG</sequence>
<keyword evidence="2" id="KW-1185">Reference proteome</keyword>
<protein>
    <submittedName>
        <fullName evidence="1">Uncharacterized protein</fullName>
    </submittedName>
</protein>
<dbReference type="Proteomes" id="UP000027121">
    <property type="component" value="Chromosome"/>
</dbReference>
<proteinExistence type="predicted"/>
<evidence type="ECO:0000313" key="1">
    <source>
        <dbReference type="EMBL" id="QWE81237.1"/>
    </source>
</evidence>
<accession>A0AAQ0IN33</accession>
<dbReference type="EMBL" id="CP071706">
    <property type="protein sequence ID" value="QWE81237.1"/>
    <property type="molecule type" value="Genomic_DNA"/>
</dbReference>
<dbReference type="GeneID" id="98282685"/>
<gene>
    <name evidence="1" type="ORF">BV82_10360</name>
</gene>
<dbReference type="KEGG" id="pdw:BV82_10360"/>
<reference evidence="1 2" key="2">
    <citation type="journal article" date="2016" name="Front. Microbiol.">
        <title>When Genome-Based Approach Meets the 'Old but Good': Revealing Genes Involved in the Antibacterial Activity of Pseudomonas sp. P482 against Soft Rot Pathogens.</title>
        <authorList>
            <person name="Krzyzanowska D.M."/>
            <person name="Ossowicki A."/>
            <person name="Rajewska M."/>
            <person name="Maciag T."/>
            <person name="Jablonska M."/>
            <person name="Obuchowski M."/>
            <person name="Heeb S."/>
            <person name="Jafra S."/>
        </authorList>
    </citation>
    <scope>NUCLEOTIDE SEQUENCE [LARGE SCALE GENOMIC DNA]</scope>
    <source>
        <strain evidence="1 2">P482</strain>
    </source>
</reference>
<evidence type="ECO:0000313" key="2">
    <source>
        <dbReference type="Proteomes" id="UP000027121"/>
    </source>
</evidence>
<reference evidence="1 2" key="1">
    <citation type="journal article" date="2014" name="Genome Announc.">
        <title>Genome Sequence of Pseudomonas sp. Strain P482, a Tomato Rhizosphere Isolate with Broad-Spectrum Antimicrobial Activity.</title>
        <authorList>
            <person name="Krzyzanowska D.M."/>
            <person name="Ossowicki A."/>
            <person name="Jafra S."/>
        </authorList>
    </citation>
    <scope>NUCLEOTIDE SEQUENCE [LARGE SCALE GENOMIC DNA]</scope>
    <source>
        <strain evidence="1 2">P482</strain>
    </source>
</reference>
<name>A0AAQ0IN33_9PSED</name>
<dbReference type="AlphaFoldDB" id="A0AAQ0IN33"/>